<evidence type="ECO:0000256" key="4">
    <source>
        <dbReference type="ARBA" id="ARBA00023239"/>
    </source>
</evidence>
<comment type="caution">
    <text evidence="6">The sequence shown here is derived from an EMBL/GenBank/DDBJ whole genome shotgun (WGS) entry which is preliminary data.</text>
</comment>
<proteinExistence type="predicted"/>
<dbReference type="EMBL" id="QRDW01000006">
    <property type="protein sequence ID" value="RED49205.1"/>
    <property type="molecule type" value="Genomic_DNA"/>
</dbReference>
<dbReference type="InterPro" id="IPR012480">
    <property type="entry name" value="Hepar_II_III_C"/>
</dbReference>
<accession>A0A3D9HIE8</accession>
<evidence type="ECO:0000256" key="2">
    <source>
        <dbReference type="ARBA" id="ARBA00022729"/>
    </source>
</evidence>
<keyword evidence="7" id="KW-1185">Reference proteome</keyword>
<dbReference type="GO" id="GO:0042597">
    <property type="term" value="C:periplasmic space"/>
    <property type="evidence" value="ECO:0007669"/>
    <property type="project" value="UniProtKB-SubCell"/>
</dbReference>
<reference evidence="6 7" key="1">
    <citation type="submission" date="2018-07" db="EMBL/GenBank/DDBJ databases">
        <title>Genomic Encyclopedia of Type Strains, Phase III (KMG-III): the genomes of soil and plant-associated and newly described type strains.</title>
        <authorList>
            <person name="Whitman W."/>
        </authorList>
    </citation>
    <scope>NUCLEOTIDE SEQUENCE [LARGE SCALE GENOMIC DNA]</scope>
    <source>
        <strain evidence="6 7">CECT 8488</strain>
    </source>
</reference>
<dbReference type="InterPro" id="IPR008929">
    <property type="entry name" value="Chondroitin_lyas"/>
</dbReference>
<dbReference type="PANTHER" id="PTHR39210:SF1">
    <property type="entry name" value="HEPARIN-SULFATE LYASE"/>
    <property type="match status" value="1"/>
</dbReference>
<feature type="domain" description="Heparinase II/III-like C-terminal" evidence="5">
    <location>
        <begin position="315"/>
        <end position="548"/>
    </location>
</feature>
<sequence>MQASEGTLNTGKFWPVLRYALFRLTGGRALYGLTLLGGTFPFRKHRIDSPWAGEPARGEAIATGRYHFAGQTIAQERNPWEAAGASPDWLCAMNDFRWIRDLQAYGSEIAILKARALTSDWITRNNNLASIRLYPSAWKPAVIANRISTWLRHWPFFIENADPLFQQQVTQSLRRQVRHLTRVSPFGPQNIDRFTVAKGLVIAQLSMPNLSVRLDKVMDQLQEDLSKQFLADGGPATRNPEDLVAVFREFVEMQAAFQDAGMDVPGVILNALDRCAATIRFFRHGDGGLGIFNGGREGHPAEIEALLRRSGSKATAPQRLPHCGFERLQAGKTIALIDAGAPPPAPYDKHAHAETAALEISIGKDRLLVNCGLDSSPRWQEVRRTTAAHSTLTLDETNSSALRDKGGFTRRRAACEITRHDGDGPSWVTVAHNGYVPSFGLQHTRRVYLSEDGTDLRGEDKLEGSSTKERAAFKIRFHLHPKCSVSLVNNQSSALVRLPGGSGYKFRCKGAEMSLEDSVYMGDGELRRSQQIVLTGLAGEEATIIKWAFHQE</sequence>
<gene>
    <name evidence="6" type="ORF">DFP90_106183</name>
</gene>
<keyword evidence="3" id="KW-0574">Periplasm</keyword>
<dbReference type="PANTHER" id="PTHR39210">
    <property type="entry name" value="HEPARIN-SULFATE LYASE"/>
    <property type="match status" value="1"/>
</dbReference>
<dbReference type="GO" id="GO:0016829">
    <property type="term" value="F:lyase activity"/>
    <property type="evidence" value="ECO:0007669"/>
    <property type="project" value="UniProtKB-KW"/>
</dbReference>
<keyword evidence="2" id="KW-0732">Signal</keyword>
<comment type="subcellular location">
    <subcellularLocation>
        <location evidence="1">Periplasm</location>
    </subcellularLocation>
</comment>
<dbReference type="Gene3D" id="2.70.98.70">
    <property type="match status" value="1"/>
</dbReference>
<dbReference type="Gene3D" id="1.50.10.100">
    <property type="entry name" value="Chondroitin AC/alginate lyase"/>
    <property type="match status" value="1"/>
</dbReference>
<organism evidence="6 7">
    <name type="scientific">Aestuariispira insulae</name>
    <dbReference type="NCBI Taxonomy" id="1461337"/>
    <lineage>
        <taxon>Bacteria</taxon>
        <taxon>Pseudomonadati</taxon>
        <taxon>Pseudomonadota</taxon>
        <taxon>Alphaproteobacteria</taxon>
        <taxon>Rhodospirillales</taxon>
        <taxon>Kiloniellaceae</taxon>
        <taxon>Aestuariispira</taxon>
    </lineage>
</organism>
<evidence type="ECO:0000256" key="1">
    <source>
        <dbReference type="ARBA" id="ARBA00004418"/>
    </source>
</evidence>
<dbReference type="AlphaFoldDB" id="A0A3D9HIE8"/>
<name>A0A3D9HIE8_9PROT</name>
<dbReference type="Proteomes" id="UP000256845">
    <property type="component" value="Unassembled WGS sequence"/>
</dbReference>
<protein>
    <submittedName>
        <fullName evidence="6">Putative heparinase superfamily protein</fullName>
    </submittedName>
</protein>
<evidence type="ECO:0000313" key="7">
    <source>
        <dbReference type="Proteomes" id="UP000256845"/>
    </source>
</evidence>
<evidence type="ECO:0000313" key="6">
    <source>
        <dbReference type="EMBL" id="RED49205.1"/>
    </source>
</evidence>
<evidence type="ECO:0000259" key="5">
    <source>
        <dbReference type="Pfam" id="PF07940"/>
    </source>
</evidence>
<dbReference type="RefSeq" id="WP_181905388.1">
    <property type="nucleotide sequence ID" value="NZ_QRDW01000006.1"/>
</dbReference>
<evidence type="ECO:0000256" key="3">
    <source>
        <dbReference type="ARBA" id="ARBA00022764"/>
    </source>
</evidence>
<keyword evidence="4" id="KW-0456">Lyase</keyword>
<dbReference type="Pfam" id="PF07940">
    <property type="entry name" value="Hepar_II_III_C"/>
    <property type="match status" value="1"/>
</dbReference>